<feature type="region of interest" description="Disordered" evidence="1">
    <location>
        <begin position="1"/>
        <end position="31"/>
    </location>
</feature>
<sequence>MQTIAGLEHETGTSSEQNPGPEAPVMSTHTDHQSALPQLLRTCRQIQNEAKSLLYNNNYFQIDFGKQLQMFRPESRREIRHMVLGLDWSYLFYRLPREYGRYIETWAELLGGLSTLHLIVGRNSRWHPPDEWHQVLKRHLEFIDQHIPPHVEVVVDTDGNESSRQLVDETISNDCTFEQLAAGDEIFERGIFAPIYPGFDLDQHSPEDDEFIDDEDP</sequence>
<gene>
    <name evidence="2" type="ORF">NW768_002397</name>
</gene>
<evidence type="ECO:0000256" key="1">
    <source>
        <dbReference type="SAM" id="MobiDB-lite"/>
    </source>
</evidence>
<dbReference type="Proteomes" id="UP001152024">
    <property type="component" value="Unassembled WGS sequence"/>
</dbReference>
<accession>A0ABQ8RNJ1</accession>
<name>A0ABQ8RNJ1_FUSEQ</name>
<protein>
    <submittedName>
        <fullName evidence="2">Uncharacterized protein</fullName>
    </submittedName>
</protein>
<dbReference type="EMBL" id="JAOQBH010000003">
    <property type="protein sequence ID" value="KAJ4138554.1"/>
    <property type="molecule type" value="Genomic_DNA"/>
</dbReference>
<evidence type="ECO:0000313" key="2">
    <source>
        <dbReference type="EMBL" id="KAJ4138554.1"/>
    </source>
</evidence>
<organism evidence="2 3">
    <name type="scientific">Fusarium equiseti</name>
    <name type="common">Fusarium scirpi</name>
    <dbReference type="NCBI Taxonomy" id="61235"/>
    <lineage>
        <taxon>Eukaryota</taxon>
        <taxon>Fungi</taxon>
        <taxon>Dikarya</taxon>
        <taxon>Ascomycota</taxon>
        <taxon>Pezizomycotina</taxon>
        <taxon>Sordariomycetes</taxon>
        <taxon>Hypocreomycetidae</taxon>
        <taxon>Hypocreales</taxon>
        <taxon>Nectriaceae</taxon>
        <taxon>Fusarium</taxon>
        <taxon>Fusarium incarnatum-equiseti species complex</taxon>
    </lineage>
</organism>
<evidence type="ECO:0000313" key="3">
    <source>
        <dbReference type="Proteomes" id="UP001152024"/>
    </source>
</evidence>
<reference evidence="2" key="1">
    <citation type="submission" date="2022-09" db="EMBL/GenBank/DDBJ databases">
        <title>Fusarium specimens isolated from Avocado Roots.</title>
        <authorList>
            <person name="Stajich J."/>
            <person name="Roper C."/>
            <person name="Heimlech-Rivalta G."/>
        </authorList>
    </citation>
    <scope>NUCLEOTIDE SEQUENCE</scope>
    <source>
        <strain evidence="2">CF00095</strain>
    </source>
</reference>
<proteinExistence type="predicted"/>
<comment type="caution">
    <text evidence="2">The sequence shown here is derived from an EMBL/GenBank/DDBJ whole genome shotgun (WGS) entry which is preliminary data.</text>
</comment>
<keyword evidence="3" id="KW-1185">Reference proteome</keyword>